<dbReference type="RefSeq" id="WP_074777352.1">
    <property type="nucleotide sequence ID" value="NZ_CP011402.1"/>
</dbReference>
<dbReference type="InterPro" id="IPR021080">
    <property type="entry name" value="Minor_capsid_protein"/>
</dbReference>
<accession>A0A1H8UC96</accession>
<dbReference type="Pfam" id="PF11114">
    <property type="entry name" value="Minor_capsid_2"/>
    <property type="match status" value="1"/>
</dbReference>
<dbReference type="AlphaFoldDB" id="A0A1H8UC96"/>
<dbReference type="OrthoDB" id="2221953at2"/>
<name>A0A1H8UC96_9ACTN</name>
<dbReference type="STRING" id="79604.AAY81_03950"/>
<reference evidence="2" key="1">
    <citation type="submission" date="2016-10" db="EMBL/GenBank/DDBJ databases">
        <authorList>
            <person name="Varghese N."/>
        </authorList>
    </citation>
    <scope>NUCLEOTIDE SEQUENCE [LARGE SCALE GENOMIC DNA]</scope>
    <source>
        <strain evidence="2">DSM 21843</strain>
    </source>
</reference>
<proteinExistence type="predicted"/>
<protein>
    <submittedName>
        <fullName evidence="1">Minor capsid protein</fullName>
    </submittedName>
</protein>
<sequence length="111" mass="12820">MATGITVKVDLRGMKRRFSAQQLRAAQAALTEKVANDSNEYCPVDKGDLQDSMHFTEKEVIWPQRYASYVYFMAANRIKAQKNPKAASKWFEVAKSRHKPEWVRLVKEKLS</sequence>
<keyword evidence="2" id="KW-1185">Reference proteome</keyword>
<evidence type="ECO:0000313" key="2">
    <source>
        <dbReference type="Proteomes" id="UP000182975"/>
    </source>
</evidence>
<gene>
    <name evidence="1" type="ORF">SAMN02910314_01892</name>
</gene>
<evidence type="ECO:0000313" key="1">
    <source>
        <dbReference type="EMBL" id="SEP00657.1"/>
    </source>
</evidence>
<dbReference type="Proteomes" id="UP000182975">
    <property type="component" value="Unassembled WGS sequence"/>
</dbReference>
<organism evidence="1 2">
    <name type="scientific">Denitrobacterium detoxificans</name>
    <dbReference type="NCBI Taxonomy" id="79604"/>
    <lineage>
        <taxon>Bacteria</taxon>
        <taxon>Bacillati</taxon>
        <taxon>Actinomycetota</taxon>
        <taxon>Coriobacteriia</taxon>
        <taxon>Eggerthellales</taxon>
        <taxon>Eggerthellaceae</taxon>
        <taxon>Denitrobacterium</taxon>
    </lineage>
</organism>
<dbReference type="EMBL" id="FOEC01000018">
    <property type="protein sequence ID" value="SEP00657.1"/>
    <property type="molecule type" value="Genomic_DNA"/>
</dbReference>